<dbReference type="InterPro" id="IPR000160">
    <property type="entry name" value="GGDEF_dom"/>
</dbReference>
<dbReference type="NCBIfam" id="TIGR00254">
    <property type="entry name" value="GGDEF"/>
    <property type="match status" value="1"/>
</dbReference>
<dbReference type="HOGENOM" id="CLU_000445_70_50_0"/>
<dbReference type="EMBL" id="CP002829">
    <property type="protein sequence ID" value="AEH23282.1"/>
    <property type="molecule type" value="Genomic_DNA"/>
</dbReference>
<dbReference type="Pfam" id="PF13426">
    <property type="entry name" value="PAS_9"/>
    <property type="match status" value="1"/>
</dbReference>
<evidence type="ECO:0000313" key="5">
    <source>
        <dbReference type="Proteomes" id="UP000006583"/>
    </source>
</evidence>
<feature type="domain" description="GGDEF" evidence="3">
    <location>
        <begin position="158"/>
        <end position="290"/>
    </location>
</feature>
<dbReference type="CDD" id="cd01948">
    <property type="entry name" value="EAL"/>
    <property type="match status" value="1"/>
</dbReference>
<dbReference type="InterPro" id="IPR035965">
    <property type="entry name" value="PAS-like_dom_sf"/>
</dbReference>
<dbReference type="InterPro" id="IPR000014">
    <property type="entry name" value="PAS"/>
</dbReference>
<dbReference type="SMART" id="SM00091">
    <property type="entry name" value="PAS"/>
    <property type="match status" value="1"/>
</dbReference>
<dbReference type="GO" id="GO:0071111">
    <property type="term" value="F:cyclic-guanylate-specific phosphodiesterase activity"/>
    <property type="evidence" value="ECO:0007669"/>
    <property type="project" value="InterPro"/>
</dbReference>
<dbReference type="Gene3D" id="3.20.20.450">
    <property type="entry name" value="EAL domain"/>
    <property type="match status" value="1"/>
</dbReference>
<evidence type="ECO:0000259" key="1">
    <source>
        <dbReference type="PROSITE" id="PS50112"/>
    </source>
</evidence>
<dbReference type="InterPro" id="IPR029787">
    <property type="entry name" value="Nucleotide_cyclase"/>
</dbReference>
<name>F8C1V9_THEGP</name>
<dbReference type="RefSeq" id="WP_013909980.1">
    <property type="nucleotide sequence ID" value="NC_015682.1"/>
</dbReference>
<dbReference type="eggNOG" id="COG2199">
    <property type="taxonomic scope" value="Bacteria"/>
</dbReference>
<dbReference type="InterPro" id="IPR043128">
    <property type="entry name" value="Rev_trsase/Diguanyl_cyclase"/>
</dbReference>
<dbReference type="SMART" id="SM00052">
    <property type="entry name" value="EAL"/>
    <property type="match status" value="1"/>
</dbReference>
<gene>
    <name evidence="4" type="ordered locus">TOPB45_1195</name>
</gene>
<dbReference type="KEGG" id="top:TOPB45_1195"/>
<proteinExistence type="predicted"/>
<sequence>MIFKNLLTEEKVKEIIFKALENSDIFCLITDSEGKILYSNEGVLKITDYQKNELIGKSIYSLLINASEIEKFLKSKKVFKGFIQGKKKSGINFHLYLEIFPIRENKKITGFVYLGEKILGKEKLHKFSNAEEFDIITGLPHEKAFSTVITTHINRYNEPFTLLIADICGFSDLSITYGIEFSEVLLKKITKRIKTFLPSKSFIAKTEADEFLIALFKTTKDEIAIFVSNFFEKFLEPFVINEKSIVVSLNIGISFFPENGKTYEELFNKAKIALERAKKKGENTFSVYEENLEKEIKNSLSLKEKLANLLKEKKFVLYGQPYFSTSNKEISGIEVLLRIRENEKVESIATVIDFLENSGLILKIEDFLFEEIKKIGTKTKIPLSINLSAKSFLSSEIFSKLAELRRALNYPFICEITERLFLEREALEIIKKIKELDIKIAIDDFGTGYSSLFYIENLPIDIIKIDYSFIRRMLDEPKALAIVQTIIDLAKKLGIKTVAEGVENEEQFRILRLLMCDFVQGYYLSEPVPIEDLIKDR</sequence>
<dbReference type="PROSITE" id="PS50883">
    <property type="entry name" value="EAL"/>
    <property type="match status" value="1"/>
</dbReference>
<dbReference type="Gene3D" id="3.30.70.270">
    <property type="match status" value="1"/>
</dbReference>
<dbReference type="STRING" id="795359.TOPB45_1195"/>
<dbReference type="PANTHER" id="PTHR33121:SF71">
    <property type="entry name" value="OXYGEN SENSOR PROTEIN DOSP"/>
    <property type="match status" value="1"/>
</dbReference>
<evidence type="ECO:0000259" key="3">
    <source>
        <dbReference type="PROSITE" id="PS50887"/>
    </source>
</evidence>
<feature type="domain" description="EAL" evidence="2">
    <location>
        <begin position="299"/>
        <end position="537"/>
    </location>
</feature>
<dbReference type="NCBIfam" id="TIGR00229">
    <property type="entry name" value="sensory_box"/>
    <property type="match status" value="1"/>
</dbReference>
<dbReference type="Pfam" id="PF00563">
    <property type="entry name" value="EAL"/>
    <property type="match status" value="1"/>
</dbReference>
<dbReference type="InterPro" id="IPR050706">
    <property type="entry name" value="Cyclic-di-GMP_PDE-like"/>
</dbReference>
<dbReference type="PROSITE" id="PS50112">
    <property type="entry name" value="PAS"/>
    <property type="match status" value="1"/>
</dbReference>
<dbReference type="PATRIC" id="fig|795359.3.peg.1211"/>
<dbReference type="InterPro" id="IPR035919">
    <property type="entry name" value="EAL_sf"/>
</dbReference>
<organism evidence="4 5">
    <name type="scientific">Thermodesulfobacterium geofontis (strain OPF15)</name>
    <dbReference type="NCBI Taxonomy" id="795359"/>
    <lineage>
        <taxon>Bacteria</taxon>
        <taxon>Pseudomonadati</taxon>
        <taxon>Thermodesulfobacteriota</taxon>
        <taxon>Thermodesulfobacteria</taxon>
        <taxon>Thermodesulfobacteriales</taxon>
        <taxon>Thermodesulfobacteriaceae</taxon>
        <taxon>Thermodesulfobacterium</taxon>
    </lineage>
</organism>
<dbReference type="eggNOG" id="COG2200">
    <property type="taxonomic scope" value="Bacteria"/>
</dbReference>
<dbReference type="SUPFAM" id="SSF55073">
    <property type="entry name" value="Nucleotide cyclase"/>
    <property type="match status" value="1"/>
</dbReference>
<dbReference type="PROSITE" id="PS50887">
    <property type="entry name" value="GGDEF"/>
    <property type="match status" value="1"/>
</dbReference>
<protein>
    <submittedName>
        <fullName evidence="4">Diguanylate cyclase/phosphodiesterase with PAS/PAC sensor(S)</fullName>
    </submittedName>
</protein>
<dbReference type="Gene3D" id="3.30.450.20">
    <property type="entry name" value="PAS domain"/>
    <property type="match status" value="1"/>
</dbReference>
<dbReference type="AlphaFoldDB" id="F8C1V9"/>
<dbReference type="Proteomes" id="UP000006583">
    <property type="component" value="Chromosome"/>
</dbReference>
<dbReference type="PANTHER" id="PTHR33121">
    <property type="entry name" value="CYCLIC DI-GMP PHOSPHODIESTERASE PDEF"/>
    <property type="match status" value="1"/>
</dbReference>
<dbReference type="eggNOG" id="COG3829">
    <property type="taxonomic scope" value="Bacteria"/>
</dbReference>
<dbReference type="SUPFAM" id="SSF55785">
    <property type="entry name" value="PYP-like sensor domain (PAS domain)"/>
    <property type="match status" value="1"/>
</dbReference>
<evidence type="ECO:0000313" key="4">
    <source>
        <dbReference type="EMBL" id="AEH23282.1"/>
    </source>
</evidence>
<feature type="domain" description="PAS" evidence="1">
    <location>
        <begin position="12"/>
        <end position="86"/>
    </location>
</feature>
<evidence type="ECO:0000259" key="2">
    <source>
        <dbReference type="PROSITE" id="PS50883"/>
    </source>
</evidence>
<dbReference type="CDD" id="cd00130">
    <property type="entry name" value="PAS"/>
    <property type="match status" value="1"/>
</dbReference>
<reference evidence="4 5" key="1">
    <citation type="journal article" date="2013" name="Genome Announc.">
        <title>Complete genome sequence of the hyperthermophilic sulfate-reducing bacterium Thermodesulfobacterium geofontis OPF15T.</title>
        <authorList>
            <person name="Elkins J.G."/>
            <person name="Hamilton-Brehm S.D."/>
            <person name="Lucas S."/>
            <person name="Han J."/>
            <person name="Lapidus A."/>
            <person name="Cheng J.F."/>
            <person name="Goodwin L.A."/>
            <person name="Pitluck S."/>
            <person name="Peters L."/>
            <person name="Mikhailova N."/>
            <person name="Davenport K.W."/>
            <person name="Detter J.C."/>
            <person name="Han C.S."/>
            <person name="Tapia R."/>
            <person name="Land M.L."/>
            <person name="Hauser L."/>
            <person name="Kyrpides N.C."/>
            <person name="Ivanova N.N."/>
            <person name="Pagani I."/>
            <person name="Bruce D."/>
            <person name="Woyke T."/>
            <person name="Cottingham R.W."/>
        </authorList>
    </citation>
    <scope>NUCLEOTIDE SEQUENCE [LARGE SCALE GENOMIC DNA]</scope>
    <source>
        <strain evidence="4 5">OPF15</strain>
    </source>
</reference>
<keyword evidence="5" id="KW-1185">Reference proteome</keyword>
<dbReference type="SUPFAM" id="SSF141868">
    <property type="entry name" value="EAL domain-like"/>
    <property type="match status" value="1"/>
</dbReference>
<dbReference type="SMART" id="SM00267">
    <property type="entry name" value="GGDEF"/>
    <property type="match status" value="1"/>
</dbReference>
<dbReference type="CDD" id="cd01949">
    <property type="entry name" value="GGDEF"/>
    <property type="match status" value="1"/>
</dbReference>
<dbReference type="InterPro" id="IPR001633">
    <property type="entry name" value="EAL_dom"/>
</dbReference>
<dbReference type="Pfam" id="PF00990">
    <property type="entry name" value="GGDEF"/>
    <property type="match status" value="1"/>
</dbReference>
<accession>F8C1V9</accession>
<dbReference type="OrthoDB" id="9814202at2"/>